<dbReference type="OrthoDB" id="3784821at2759"/>
<protein>
    <submittedName>
        <fullName evidence="2">Uncharacterized protein</fullName>
    </submittedName>
</protein>
<dbReference type="HOGENOM" id="CLU_891353_0_0_1"/>
<proteinExistence type="predicted"/>
<evidence type="ECO:0000256" key="1">
    <source>
        <dbReference type="SAM" id="MobiDB-lite"/>
    </source>
</evidence>
<reference evidence="3" key="1">
    <citation type="journal article" date="2011" name="PLoS Genet.">
        <title>Genomic analysis of the necrotrophic fungal pathogens Sclerotinia sclerotiorum and Botrytis cinerea.</title>
        <authorList>
            <person name="Amselem J."/>
            <person name="Cuomo C.A."/>
            <person name="van Kan J.A."/>
            <person name="Viaud M."/>
            <person name="Benito E.P."/>
            <person name="Couloux A."/>
            <person name="Coutinho P.M."/>
            <person name="de Vries R.P."/>
            <person name="Dyer P.S."/>
            <person name="Fillinger S."/>
            <person name="Fournier E."/>
            <person name="Gout L."/>
            <person name="Hahn M."/>
            <person name="Kohn L."/>
            <person name="Lapalu N."/>
            <person name="Plummer K.M."/>
            <person name="Pradier J.M."/>
            <person name="Quevillon E."/>
            <person name="Sharon A."/>
            <person name="Simon A."/>
            <person name="ten Have A."/>
            <person name="Tudzynski B."/>
            <person name="Tudzynski P."/>
            <person name="Wincker P."/>
            <person name="Andrew M."/>
            <person name="Anthouard V."/>
            <person name="Beever R.E."/>
            <person name="Beffa R."/>
            <person name="Benoit I."/>
            <person name="Bouzid O."/>
            <person name="Brault B."/>
            <person name="Chen Z."/>
            <person name="Choquer M."/>
            <person name="Collemare J."/>
            <person name="Cotton P."/>
            <person name="Danchin E.G."/>
            <person name="Da Silva C."/>
            <person name="Gautier A."/>
            <person name="Giraud C."/>
            <person name="Giraud T."/>
            <person name="Gonzalez C."/>
            <person name="Grossetete S."/>
            <person name="Guldener U."/>
            <person name="Henrissat B."/>
            <person name="Howlett B.J."/>
            <person name="Kodira C."/>
            <person name="Kretschmer M."/>
            <person name="Lappartient A."/>
            <person name="Leroch M."/>
            <person name="Levis C."/>
            <person name="Mauceli E."/>
            <person name="Neuveglise C."/>
            <person name="Oeser B."/>
            <person name="Pearson M."/>
            <person name="Poulain J."/>
            <person name="Poussereau N."/>
            <person name="Quesneville H."/>
            <person name="Rascle C."/>
            <person name="Schumacher J."/>
            <person name="Segurens B."/>
            <person name="Sexton A."/>
            <person name="Silva E."/>
            <person name="Sirven C."/>
            <person name="Soanes D.M."/>
            <person name="Talbot N.J."/>
            <person name="Templeton M."/>
            <person name="Yandava C."/>
            <person name="Yarden O."/>
            <person name="Zeng Q."/>
            <person name="Rollins J.A."/>
            <person name="Lebrun M.H."/>
            <person name="Dickman M."/>
        </authorList>
    </citation>
    <scope>NUCLEOTIDE SEQUENCE [LARGE SCALE GENOMIC DNA]</scope>
    <source>
        <strain evidence="3">T4</strain>
    </source>
</reference>
<feature type="region of interest" description="Disordered" evidence="1">
    <location>
        <begin position="204"/>
        <end position="278"/>
    </location>
</feature>
<evidence type="ECO:0000313" key="2">
    <source>
        <dbReference type="EMBL" id="CCD49146.1"/>
    </source>
</evidence>
<feature type="compositionally biased region" description="Polar residues" evidence="1">
    <location>
        <begin position="250"/>
        <end position="263"/>
    </location>
</feature>
<sequence length="340" mass="36815">MILYQQLQGNIAEPWQFPALEQNSIERYYFSKGFKTLKLSPKKRARPKKIILDISATFSLSDILTSKAKKSEGLKFGINSTWAIRRVSESERKASPSPSPSTKSKSKSKSKYGTSAIVAAIASAPTTTEDSEKIAIPAISTAIVAIPATTEGESDVKFEGVIDSLDPNMPGTPSSRNRSSLIANTNTMIASPIIAQVQRVQSIRSVSTQESSSSSPSPSQSSKSRSSQSQPKPARTAAKPTKSELPLKALNQSITSRLTTPSGARSMGKGRGEKPLPGNYQSVARRVTMTIVALPILFVTSWVLWDRLVLGQEKKSLLREPPMVPGPPMAAEMEARNNRE</sequence>
<feature type="region of interest" description="Disordered" evidence="1">
    <location>
        <begin position="87"/>
        <end position="109"/>
    </location>
</feature>
<feature type="compositionally biased region" description="Low complexity" evidence="1">
    <location>
        <begin position="204"/>
        <end position="233"/>
    </location>
</feature>
<dbReference type="Proteomes" id="UP000008177">
    <property type="component" value="Unplaced contigs"/>
</dbReference>
<dbReference type="STRING" id="999810.G2Y970"/>
<dbReference type="AlphaFoldDB" id="G2Y970"/>
<feature type="region of interest" description="Disordered" evidence="1">
    <location>
        <begin position="320"/>
        <end position="340"/>
    </location>
</feature>
<name>G2Y970_BOTF4</name>
<evidence type="ECO:0000313" key="3">
    <source>
        <dbReference type="Proteomes" id="UP000008177"/>
    </source>
</evidence>
<dbReference type="InParanoid" id="G2Y970"/>
<organism evidence="2 3">
    <name type="scientific">Botryotinia fuckeliana (strain T4)</name>
    <name type="common">Noble rot fungus</name>
    <name type="synonym">Botrytis cinerea</name>
    <dbReference type="NCBI Taxonomy" id="999810"/>
    <lineage>
        <taxon>Eukaryota</taxon>
        <taxon>Fungi</taxon>
        <taxon>Dikarya</taxon>
        <taxon>Ascomycota</taxon>
        <taxon>Pezizomycotina</taxon>
        <taxon>Leotiomycetes</taxon>
        <taxon>Helotiales</taxon>
        <taxon>Sclerotiniaceae</taxon>
        <taxon>Botrytis</taxon>
    </lineage>
</organism>
<accession>G2Y970</accession>
<dbReference type="EMBL" id="FQ790300">
    <property type="protein sequence ID" value="CCD49146.1"/>
    <property type="molecule type" value="Genomic_DNA"/>
</dbReference>
<gene>
    <name evidence="2" type="ORF">BofuT4_P030220.1</name>
</gene>